<comment type="similarity">
    <text evidence="1">Belongs to the dymeclin family.</text>
</comment>
<comment type="caution">
    <text evidence="6">The sequence shown here is derived from an EMBL/GenBank/DDBJ whole genome shotgun (WGS) entry which is preliminary data.</text>
</comment>
<evidence type="ECO:0000313" key="6">
    <source>
        <dbReference type="EMBL" id="KAJ2852509.1"/>
    </source>
</evidence>
<feature type="compositionally biased region" description="Polar residues" evidence="5">
    <location>
        <begin position="54"/>
        <end position="78"/>
    </location>
</feature>
<dbReference type="GO" id="GO:0005794">
    <property type="term" value="C:Golgi apparatus"/>
    <property type="evidence" value="ECO:0007669"/>
    <property type="project" value="TreeGrafter"/>
</dbReference>
<evidence type="ECO:0000256" key="1">
    <source>
        <dbReference type="ARBA" id="ARBA00010603"/>
    </source>
</evidence>
<dbReference type="Proteomes" id="UP001139887">
    <property type="component" value="Unassembled WGS sequence"/>
</dbReference>
<proteinExistence type="inferred from homology"/>
<dbReference type="AlphaFoldDB" id="A0A9W8IB96"/>
<evidence type="ECO:0000256" key="5">
    <source>
        <dbReference type="SAM" id="MobiDB-lite"/>
    </source>
</evidence>
<dbReference type="EMBL" id="JANBUW010000002">
    <property type="protein sequence ID" value="KAJ2852509.1"/>
    <property type="molecule type" value="Genomic_DNA"/>
</dbReference>
<reference evidence="6" key="1">
    <citation type="submission" date="2022-07" db="EMBL/GenBank/DDBJ databases">
        <title>Phylogenomic reconstructions and comparative analyses of Kickxellomycotina fungi.</title>
        <authorList>
            <person name="Reynolds N.K."/>
            <person name="Stajich J.E."/>
            <person name="Barry K."/>
            <person name="Grigoriev I.V."/>
            <person name="Crous P."/>
            <person name="Smith M.E."/>
        </authorList>
    </citation>
    <scope>NUCLEOTIDE SEQUENCE</scope>
    <source>
        <strain evidence="6">NRRL 1566</strain>
    </source>
</reference>
<keyword evidence="4" id="KW-0449">Lipoprotein</keyword>
<name>A0A9W8IB96_9FUNG</name>
<dbReference type="OrthoDB" id="10253409at2759"/>
<evidence type="ECO:0000313" key="7">
    <source>
        <dbReference type="Proteomes" id="UP001139887"/>
    </source>
</evidence>
<accession>A0A9W8IB96</accession>
<evidence type="ECO:0000256" key="2">
    <source>
        <dbReference type="ARBA" id="ARBA00015736"/>
    </source>
</evidence>
<evidence type="ECO:0000256" key="4">
    <source>
        <dbReference type="ARBA" id="ARBA00023288"/>
    </source>
</evidence>
<sequence>MNSTSRKRGTPRILVTSEVQVPHVARMIDPTEQAAESIYANSISRAQIKDGSPTPLSTSRTTVHFQPAANSKRSRTAPSSWSSAFVGFLERLCSPHPFGVESLGIWHDEVEQLAIPELLTREQWQEAEGFIQYLGEQLAANNSLTGNLNWAMFHFVAGMRALKTVDFLTEVDLALRNLLTVLHVALCSILVFENSRVARILADRPIPSGAVDLIEDKVRSMEGGEVRVHAFQQTRADASTQRQQLLQCVVLGISRLDVRRSPAAHGFYQQLVLMLTSVMAPQVRGTLAEAHSSVLVNDLVEAIGPSRAFNAASSQAEEIVHALLLNVIDVHSRPAAISQGLVQSAYAFLFTRHSDAHVRRFEQNSLLLLLLLASQPEAHSPNPYLAALANLRDVPEGAPSVDTRVPFRKLFVRLVQETNAIEWSTLFHILLTRNEAFCTYVLARTDTDTLVEPLLKYIGLATALPLPASASSTPAVVHAKPPPSSKVVAIVPESGVKEAKDKEAAIGNSSENSKSARLWQSALLPFALSLDTIPYVHLYLWMDIILVLSSDTQFIEQLQRTLVEFWPATPQPMHKQPLSLCIAAEMMRVFQLNIMLIRDSYIHELSLGTLVNILNSSTLISTAISQKLLKLFEMILKRHTKLIDSSHPSASEQMELSVYSNTLSAFLSLFHRLSYSNNPHFIYCMLQSRQVLSTFRHSASDAVMTRALQTAAALRVRIAYFHARVAALANPQERDILEMIGSVIISEPRANSFHVDFSSMLARPSRWSAFMLQLSWELILTSPLTIVYETDSRLLKDFEHSVL</sequence>
<keyword evidence="3" id="KW-0519">Myristate</keyword>
<keyword evidence="7" id="KW-1185">Reference proteome</keyword>
<feature type="region of interest" description="Disordered" evidence="5">
    <location>
        <begin position="49"/>
        <end position="78"/>
    </location>
</feature>
<protein>
    <recommendedName>
        <fullName evidence="2">Dymeclin</fullName>
    </recommendedName>
</protein>
<gene>
    <name evidence="6" type="ORF">IWW36_000137</name>
</gene>
<evidence type="ECO:0000256" key="3">
    <source>
        <dbReference type="ARBA" id="ARBA00022707"/>
    </source>
</evidence>
<dbReference type="Pfam" id="PF09742">
    <property type="entry name" value="Dymeclin"/>
    <property type="match status" value="1"/>
</dbReference>
<dbReference type="PANTHER" id="PTHR12895">
    <property type="entry name" value="DYMECLIN"/>
    <property type="match status" value="1"/>
</dbReference>
<dbReference type="PANTHER" id="PTHR12895:SF9">
    <property type="entry name" value="DYMECLIN"/>
    <property type="match status" value="1"/>
</dbReference>
<dbReference type="GO" id="GO:0007030">
    <property type="term" value="P:Golgi organization"/>
    <property type="evidence" value="ECO:0007669"/>
    <property type="project" value="TreeGrafter"/>
</dbReference>
<organism evidence="6 7">
    <name type="scientific">Coemansia brasiliensis</name>
    <dbReference type="NCBI Taxonomy" id="2650707"/>
    <lineage>
        <taxon>Eukaryota</taxon>
        <taxon>Fungi</taxon>
        <taxon>Fungi incertae sedis</taxon>
        <taxon>Zoopagomycota</taxon>
        <taxon>Kickxellomycotina</taxon>
        <taxon>Kickxellomycetes</taxon>
        <taxon>Kickxellales</taxon>
        <taxon>Kickxellaceae</taxon>
        <taxon>Coemansia</taxon>
    </lineage>
</organism>
<dbReference type="InterPro" id="IPR019142">
    <property type="entry name" value="Dymeclin"/>
</dbReference>